<name>A0A0D9QD18_PLAFR</name>
<evidence type="ECO:0000256" key="1">
    <source>
        <dbReference type="SAM" id="MobiDB-lite"/>
    </source>
</evidence>
<protein>
    <recommendedName>
        <fullName evidence="4">Schizont-infected cell agglutination C-terminal domain-containing protein</fullName>
    </recommendedName>
</protein>
<reference evidence="2 3" key="1">
    <citation type="submission" date="2014-03" db="EMBL/GenBank/DDBJ databases">
        <title>The Genome Sequence of Plasmodium fragile nilgiri.</title>
        <authorList>
            <consortium name="The Broad Institute Genomics Platform"/>
            <consortium name="The Broad Institute Genome Sequencing Center for Infectious Disease"/>
            <person name="Neafsey D."/>
            <person name="Duraisingh M."/>
            <person name="Young S.K."/>
            <person name="Zeng Q."/>
            <person name="Gargeya S."/>
            <person name="Abouelleil A."/>
            <person name="Alvarado L."/>
            <person name="Chapman S.B."/>
            <person name="Gainer-Dewar J."/>
            <person name="Goldberg J."/>
            <person name="Griggs A."/>
            <person name="Gujja S."/>
            <person name="Hansen M."/>
            <person name="Howarth C."/>
            <person name="Imamovic A."/>
            <person name="Larimer J."/>
            <person name="Pearson M."/>
            <person name="Poon T.W."/>
            <person name="Priest M."/>
            <person name="Roberts A."/>
            <person name="Saif S."/>
            <person name="Shea T."/>
            <person name="Sykes S."/>
            <person name="Wortman J."/>
            <person name="Nusbaum C."/>
            <person name="Birren B."/>
        </authorList>
    </citation>
    <scope>NUCLEOTIDE SEQUENCE [LARGE SCALE GENOMIC DNA]</scope>
    <source>
        <strain evidence="3">nilgiri</strain>
    </source>
</reference>
<dbReference type="GeneID" id="24270724"/>
<dbReference type="Proteomes" id="UP000054561">
    <property type="component" value="Unassembled WGS sequence"/>
</dbReference>
<evidence type="ECO:0000313" key="3">
    <source>
        <dbReference type="Proteomes" id="UP000054561"/>
    </source>
</evidence>
<gene>
    <name evidence="2" type="ORF">AK88_05410</name>
</gene>
<proteinExistence type="predicted"/>
<keyword evidence="3" id="KW-1185">Reference proteome</keyword>
<dbReference type="AlphaFoldDB" id="A0A0D9QD18"/>
<sequence length="354" mass="40354">MWGNNGHSSSLDAPTTNEGLSGTNVASTVDPSTDSDASPPHEDDPWSRMQTIPLATDRSPPNEDDPDPWRCMETIQLEPDPCPHNEDDPWSCMETIELATDPCPPNEEDPAACSCMQTIQLEPDPCAPHACDPWSCMETIQFATDPFPPNAEDRCNCMETRQLDAEQRRAHSDHGDATSACTQWIPWIERNKHIVRACTTQPWFNALKSEWQQYLREHMVATAPSGEAATLERKKDAWKEWVAKQHRQMSMYNAQEWFQRLLNTVEHETVPQHGQAPIVENDLEVEKVMAAEHILRVRDLPRTPLHQQPYMQQPLTAHKLCMLILASVIEECEIESSMHEKELYLDDLLQKLCN</sequence>
<dbReference type="EMBL" id="KQ001769">
    <property type="protein sequence ID" value="KJP84955.1"/>
    <property type="molecule type" value="Genomic_DNA"/>
</dbReference>
<organism evidence="2 3">
    <name type="scientific">Plasmodium fragile</name>
    <dbReference type="NCBI Taxonomy" id="5857"/>
    <lineage>
        <taxon>Eukaryota</taxon>
        <taxon>Sar</taxon>
        <taxon>Alveolata</taxon>
        <taxon>Apicomplexa</taxon>
        <taxon>Aconoidasida</taxon>
        <taxon>Haemosporida</taxon>
        <taxon>Plasmodiidae</taxon>
        <taxon>Plasmodium</taxon>
        <taxon>Plasmodium (Plasmodium)</taxon>
    </lineage>
</organism>
<evidence type="ECO:0000313" key="2">
    <source>
        <dbReference type="EMBL" id="KJP84955.1"/>
    </source>
</evidence>
<accession>A0A0D9QD18</accession>
<evidence type="ECO:0008006" key="4">
    <source>
        <dbReference type="Google" id="ProtNLM"/>
    </source>
</evidence>
<feature type="compositionally biased region" description="Polar residues" evidence="1">
    <location>
        <begin position="1"/>
        <end position="36"/>
    </location>
</feature>
<dbReference type="RefSeq" id="XP_012338435.1">
    <property type="nucleotide sequence ID" value="XM_012483012.1"/>
</dbReference>
<dbReference type="OrthoDB" id="383264at2759"/>
<dbReference type="VEuPathDB" id="PlasmoDB:AK88_05410"/>
<feature type="region of interest" description="Disordered" evidence="1">
    <location>
        <begin position="1"/>
        <end position="68"/>
    </location>
</feature>